<dbReference type="AlphaFoldDB" id="W8VV21"/>
<proteinExistence type="predicted"/>
<organism evidence="1 2">
    <name type="scientific">Nonlabens marinus S1-08</name>
    <dbReference type="NCBI Taxonomy" id="1454201"/>
    <lineage>
        <taxon>Bacteria</taxon>
        <taxon>Pseudomonadati</taxon>
        <taxon>Bacteroidota</taxon>
        <taxon>Flavobacteriia</taxon>
        <taxon>Flavobacteriales</taxon>
        <taxon>Flavobacteriaceae</taxon>
        <taxon>Nonlabens</taxon>
    </lineage>
</organism>
<evidence type="ECO:0000313" key="1">
    <source>
        <dbReference type="EMBL" id="BAO55068.1"/>
    </source>
</evidence>
<dbReference type="EMBL" id="AP014548">
    <property type="protein sequence ID" value="BAO55068.1"/>
    <property type="molecule type" value="Genomic_DNA"/>
</dbReference>
<sequence length="94" mass="10760">MNIEKIKKDLAIRVQRVMDSRKQSMTKGSQSSAIVKSWHDKVADTEDLIKKVYDTLNEVLQCNGIQLTNSLEYDSLISDLEPTVHDIVLRNIED</sequence>
<dbReference type="HOGENOM" id="CLU_2383250_0_0_10"/>
<reference evidence="1 2" key="1">
    <citation type="journal article" date="2014" name="Proc. Natl. Acad. Sci. U.S.A.">
        <title>Functional characterization of flavobacteria rhodopsins reveals a unique class of light-driven chloride pump in bacteria.</title>
        <authorList>
            <person name="Yoshizawa S."/>
            <person name="Kumagai Y."/>
            <person name="Kim H."/>
            <person name="Ogura Y."/>
            <person name="Hayashi T."/>
            <person name="Iwasaki W."/>
            <person name="DeLong E.F."/>
            <person name="Kogure K."/>
        </authorList>
    </citation>
    <scope>NUCLEOTIDE SEQUENCE [LARGE SCALE GENOMIC DNA]</scope>
    <source>
        <strain evidence="1 2">S1-08</strain>
    </source>
</reference>
<dbReference type="OrthoDB" id="1144326at2"/>
<dbReference type="STRING" id="1454201.NMS_1059"/>
<protein>
    <submittedName>
        <fullName evidence="1">Uncharacterized protein</fullName>
    </submittedName>
</protein>
<gene>
    <name evidence="1" type="ORF">NMS_1059</name>
</gene>
<accession>W8VV21</accession>
<dbReference type="RefSeq" id="WP_041497488.1">
    <property type="nucleotide sequence ID" value="NZ_AP014548.1"/>
</dbReference>
<dbReference type="Proteomes" id="UP000031760">
    <property type="component" value="Chromosome"/>
</dbReference>
<evidence type="ECO:0000313" key="2">
    <source>
        <dbReference type="Proteomes" id="UP000031760"/>
    </source>
</evidence>
<dbReference type="KEGG" id="nmf:NMS_1059"/>
<keyword evidence="2" id="KW-1185">Reference proteome</keyword>
<name>W8VV21_9FLAO</name>